<evidence type="ECO:0000256" key="1">
    <source>
        <dbReference type="SAM" id="MobiDB-lite"/>
    </source>
</evidence>
<feature type="transmembrane region" description="Helical" evidence="2">
    <location>
        <begin position="58"/>
        <end position="80"/>
    </location>
</feature>
<dbReference type="RefSeq" id="WP_190120345.1">
    <property type="nucleotide sequence ID" value="NZ_BMVR01000023.1"/>
</dbReference>
<feature type="region of interest" description="Disordered" evidence="1">
    <location>
        <begin position="131"/>
        <end position="176"/>
    </location>
</feature>
<evidence type="ECO:0000313" key="4">
    <source>
        <dbReference type="Proteomes" id="UP000634780"/>
    </source>
</evidence>
<feature type="transmembrane region" description="Helical" evidence="2">
    <location>
        <begin position="33"/>
        <end position="52"/>
    </location>
</feature>
<keyword evidence="2" id="KW-1133">Transmembrane helix</keyword>
<protein>
    <submittedName>
        <fullName evidence="3">Uncharacterized protein</fullName>
    </submittedName>
</protein>
<comment type="caution">
    <text evidence="3">The sequence shown here is derived from an EMBL/GenBank/DDBJ whole genome shotgun (WGS) entry which is preliminary data.</text>
</comment>
<proteinExistence type="predicted"/>
<keyword evidence="4" id="KW-1185">Reference proteome</keyword>
<evidence type="ECO:0000256" key="2">
    <source>
        <dbReference type="SAM" id="Phobius"/>
    </source>
</evidence>
<accession>A0ABS0XH78</accession>
<dbReference type="Proteomes" id="UP000634780">
    <property type="component" value="Unassembled WGS sequence"/>
</dbReference>
<sequence length="195" mass="20533">MSAASGPRLARFYTAARRHPWVLGKWADWRIPFGPYNAAQIALAVIGGFVLVKTLSVWTALGPMGGVLVLSTWIVGIWVLRRPRIGGRSPLSAVLGLVSLAGQPAGGRIGQRAARDRPARLLGGGFVLEALPQPAAGAPPPPSRRRPVSRPRPARTSARSRRARAGAVTDPVAGPVSPVQALLARAQFSPDQGAR</sequence>
<evidence type="ECO:0000313" key="3">
    <source>
        <dbReference type="EMBL" id="MBJ3812331.1"/>
    </source>
</evidence>
<dbReference type="EMBL" id="JAEKOZ010000036">
    <property type="protein sequence ID" value="MBJ3812331.1"/>
    <property type="molecule type" value="Genomic_DNA"/>
</dbReference>
<keyword evidence="2" id="KW-0812">Transmembrane</keyword>
<feature type="compositionally biased region" description="Basic residues" evidence="1">
    <location>
        <begin position="143"/>
        <end position="164"/>
    </location>
</feature>
<organism evidence="3 4">
    <name type="scientific">Streptomyces flavofungini</name>
    <dbReference type="NCBI Taxonomy" id="68200"/>
    <lineage>
        <taxon>Bacteria</taxon>
        <taxon>Bacillati</taxon>
        <taxon>Actinomycetota</taxon>
        <taxon>Actinomycetes</taxon>
        <taxon>Kitasatosporales</taxon>
        <taxon>Streptomycetaceae</taxon>
        <taxon>Streptomyces</taxon>
    </lineage>
</organism>
<gene>
    <name evidence="3" type="ORF">JGB26_35505</name>
</gene>
<keyword evidence="2" id="KW-0472">Membrane</keyword>
<reference evidence="3 4" key="1">
    <citation type="submission" date="2020-12" db="EMBL/GenBank/DDBJ databases">
        <title>Streptomyces typhae sp. nov., a novel endophytic actinomycete isolated from the root of cattail pollen (Typha angustifolia L.).</title>
        <authorList>
            <person name="Peng C."/>
            <person name="Liu C."/>
        </authorList>
    </citation>
    <scope>NUCLEOTIDE SEQUENCE [LARGE SCALE GENOMIC DNA]</scope>
    <source>
        <strain evidence="3 4">JCM 4753</strain>
    </source>
</reference>
<name>A0ABS0XH78_9ACTN</name>